<evidence type="ECO:0000256" key="2">
    <source>
        <dbReference type="ARBA" id="ARBA00022475"/>
    </source>
</evidence>
<evidence type="ECO:0000256" key="6">
    <source>
        <dbReference type="SAM" id="Phobius"/>
    </source>
</evidence>
<dbReference type="Pfam" id="PF03176">
    <property type="entry name" value="MMPL"/>
    <property type="match status" value="1"/>
</dbReference>
<comment type="caution">
    <text evidence="8">The sequence shown here is derived from an EMBL/GenBank/DDBJ whole genome shotgun (WGS) entry which is preliminary data.</text>
</comment>
<evidence type="ECO:0000313" key="9">
    <source>
        <dbReference type="Proteomes" id="UP001500403"/>
    </source>
</evidence>
<feature type="transmembrane region" description="Helical" evidence="6">
    <location>
        <begin position="45"/>
        <end position="72"/>
    </location>
</feature>
<dbReference type="Gene3D" id="1.20.1640.10">
    <property type="entry name" value="Multidrug efflux transporter AcrB transmembrane domain"/>
    <property type="match status" value="1"/>
</dbReference>
<keyword evidence="9" id="KW-1185">Reference proteome</keyword>
<evidence type="ECO:0000256" key="1">
    <source>
        <dbReference type="ARBA" id="ARBA00004651"/>
    </source>
</evidence>
<keyword evidence="2" id="KW-1003">Cell membrane</keyword>
<evidence type="ECO:0000256" key="3">
    <source>
        <dbReference type="ARBA" id="ARBA00022692"/>
    </source>
</evidence>
<feature type="domain" description="Membrane transport protein MMPL" evidence="7">
    <location>
        <begin position="7"/>
        <end position="112"/>
    </location>
</feature>
<evidence type="ECO:0000256" key="5">
    <source>
        <dbReference type="ARBA" id="ARBA00023136"/>
    </source>
</evidence>
<dbReference type="SUPFAM" id="SSF82866">
    <property type="entry name" value="Multidrug efflux transporter AcrB transmembrane domain"/>
    <property type="match status" value="1"/>
</dbReference>
<dbReference type="InterPro" id="IPR050545">
    <property type="entry name" value="Mycobact_MmpL"/>
</dbReference>
<evidence type="ECO:0000313" key="8">
    <source>
        <dbReference type="EMBL" id="GAA2937307.1"/>
    </source>
</evidence>
<name>A0ABP6JLR9_9ACTN</name>
<sequence>MGRLPLFMFIILFGLSMDHHIFVFSRVRERRSPGTDAREAVVAGIAASAGVVTSAAVIMTGVFSVFVTLSAIEYKMPGTGMAVAVLVDATVARGVLLPAAMSPLAERAGALPGRTATSGGPLRR</sequence>
<evidence type="ECO:0000259" key="7">
    <source>
        <dbReference type="Pfam" id="PF03176"/>
    </source>
</evidence>
<feature type="transmembrane region" description="Helical" evidence="6">
    <location>
        <begin position="6"/>
        <end position="24"/>
    </location>
</feature>
<keyword evidence="4 6" id="KW-1133">Transmembrane helix</keyword>
<feature type="transmembrane region" description="Helical" evidence="6">
    <location>
        <begin position="78"/>
        <end position="97"/>
    </location>
</feature>
<proteinExistence type="predicted"/>
<organism evidence="8 9">
    <name type="scientific">Streptomyces enissocaesilis</name>
    <dbReference type="NCBI Taxonomy" id="332589"/>
    <lineage>
        <taxon>Bacteria</taxon>
        <taxon>Bacillati</taxon>
        <taxon>Actinomycetota</taxon>
        <taxon>Actinomycetes</taxon>
        <taxon>Kitasatosporales</taxon>
        <taxon>Streptomycetaceae</taxon>
        <taxon>Streptomyces</taxon>
        <taxon>Streptomyces rochei group</taxon>
    </lineage>
</organism>
<dbReference type="PANTHER" id="PTHR33406:SF13">
    <property type="entry name" value="MEMBRANE PROTEIN YDFJ"/>
    <property type="match status" value="1"/>
</dbReference>
<reference evidence="9" key="1">
    <citation type="journal article" date="2019" name="Int. J. Syst. Evol. Microbiol.">
        <title>The Global Catalogue of Microorganisms (GCM) 10K type strain sequencing project: providing services to taxonomists for standard genome sequencing and annotation.</title>
        <authorList>
            <consortium name="The Broad Institute Genomics Platform"/>
            <consortium name="The Broad Institute Genome Sequencing Center for Infectious Disease"/>
            <person name="Wu L."/>
            <person name="Ma J."/>
        </authorList>
    </citation>
    <scope>NUCLEOTIDE SEQUENCE [LARGE SCALE GENOMIC DNA]</scope>
    <source>
        <strain evidence="9">JCM 9088</strain>
    </source>
</reference>
<dbReference type="Proteomes" id="UP001500403">
    <property type="component" value="Unassembled WGS sequence"/>
</dbReference>
<dbReference type="PANTHER" id="PTHR33406">
    <property type="entry name" value="MEMBRANE PROTEIN MJ1562-RELATED"/>
    <property type="match status" value="1"/>
</dbReference>
<dbReference type="EMBL" id="BAAAUD010000021">
    <property type="protein sequence ID" value="GAA2937307.1"/>
    <property type="molecule type" value="Genomic_DNA"/>
</dbReference>
<accession>A0ABP6JLR9</accession>
<protein>
    <recommendedName>
        <fullName evidence="7">Membrane transport protein MMPL domain-containing protein</fullName>
    </recommendedName>
</protein>
<gene>
    <name evidence="8" type="ORF">GCM10010446_23220</name>
</gene>
<comment type="subcellular location">
    <subcellularLocation>
        <location evidence="1">Cell membrane</location>
        <topology evidence="1">Multi-pass membrane protein</topology>
    </subcellularLocation>
</comment>
<dbReference type="InterPro" id="IPR004869">
    <property type="entry name" value="MMPL_dom"/>
</dbReference>
<keyword evidence="3 6" id="KW-0812">Transmembrane</keyword>
<keyword evidence="5 6" id="KW-0472">Membrane</keyword>
<evidence type="ECO:0000256" key="4">
    <source>
        <dbReference type="ARBA" id="ARBA00022989"/>
    </source>
</evidence>